<gene>
    <name evidence="1" type="ORF">GOQ30_10565</name>
</gene>
<comment type="caution">
    <text evidence="1">The sequence shown here is derived from an EMBL/GenBank/DDBJ whole genome shotgun (WGS) entry which is preliminary data.</text>
</comment>
<dbReference type="Proteomes" id="UP000431264">
    <property type="component" value="Unassembled WGS sequence"/>
</dbReference>
<accession>A0A6I4IM12</accession>
<evidence type="ECO:0000313" key="1">
    <source>
        <dbReference type="EMBL" id="MVO09602.1"/>
    </source>
</evidence>
<organism evidence="1 2">
    <name type="scientific">Flavobacterium profundi</name>
    <dbReference type="NCBI Taxonomy" id="1774945"/>
    <lineage>
        <taxon>Bacteria</taxon>
        <taxon>Pseudomonadati</taxon>
        <taxon>Bacteroidota</taxon>
        <taxon>Flavobacteriia</taxon>
        <taxon>Flavobacteriales</taxon>
        <taxon>Flavobacteriaceae</taxon>
        <taxon>Flavobacterium</taxon>
    </lineage>
</organism>
<protein>
    <submittedName>
        <fullName evidence="1">Uncharacterized protein</fullName>
    </submittedName>
</protein>
<evidence type="ECO:0000313" key="2">
    <source>
        <dbReference type="Proteomes" id="UP000431264"/>
    </source>
</evidence>
<dbReference type="PROSITE" id="PS51257">
    <property type="entry name" value="PROKAR_LIPOPROTEIN"/>
    <property type="match status" value="1"/>
</dbReference>
<proteinExistence type="predicted"/>
<name>A0A6I4IM12_9FLAO</name>
<dbReference type="EMBL" id="WQLW01000007">
    <property type="protein sequence ID" value="MVO09602.1"/>
    <property type="molecule type" value="Genomic_DNA"/>
</dbReference>
<dbReference type="OrthoDB" id="1364277at2"/>
<dbReference type="AlphaFoldDB" id="A0A6I4IM12"/>
<reference evidence="2" key="1">
    <citation type="submission" date="2019-05" db="EMBL/GenBank/DDBJ databases">
        <title>Flavobacterium profundi sp. nov., isolated from a deep-sea seamount.</title>
        <authorList>
            <person name="Zhang D.-C."/>
        </authorList>
    </citation>
    <scope>NUCLEOTIDE SEQUENCE [LARGE SCALE GENOMIC DNA]</scope>
    <source>
        <strain evidence="2">TP390</strain>
    </source>
</reference>
<sequence>MFYKIIVVLFSLTITSCKCQEQTKNTPNGKENKMVQEENIQFEEVYYQKWVAGIKGGGSGINFYIVLKAPLEKGIVLEKVQFESYEGLFIKQSDTVYVANIKTNLNDLVLDEDPKNEYGNKPPAIKLKSKEANLYYQVNGKEVIHNFKNVKEKEMLAYPSMKPQNNEE</sequence>
<keyword evidence="2" id="KW-1185">Reference proteome</keyword>
<dbReference type="RefSeq" id="WP_140997981.1">
    <property type="nucleotide sequence ID" value="NZ_VDCZ01000007.1"/>
</dbReference>